<feature type="binding site" evidence="9">
    <location>
        <position position="103"/>
    </location>
    <ligand>
        <name>oxalate</name>
        <dbReference type="ChEBI" id="CHEBI:30623"/>
    </ligand>
</feature>
<accession>A0A398AWS7</accession>
<keyword evidence="11" id="KW-1015">Disulfide bond</keyword>
<keyword evidence="3" id="KW-0052">Apoplast</keyword>
<dbReference type="AlphaFoldDB" id="A0A398AWS7"/>
<proteinExistence type="inferred from homology"/>
<dbReference type="EMBL" id="CM010628">
    <property type="protein sequence ID" value="RID79833.1"/>
    <property type="molecule type" value="Genomic_DNA"/>
</dbReference>
<comment type="subcellular location">
    <subcellularLocation>
        <location evidence="1">Secreted</location>
        <location evidence="1">Extracellular space</location>
        <location evidence="1">Apoplast</location>
    </subcellularLocation>
</comment>
<evidence type="ECO:0000256" key="9">
    <source>
        <dbReference type="PIRSR" id="PIRSR601929-1"/>
    </source>
</evidence>
<dbReference type="InterPro" id="IPR011051">
    <property type="entry name" value="RmlC_Cupin_sf"/>
</dbReference>
<dbReference type="PANTHER" id="PTHR31238">
    <property type="entry name" value="GERMIN-LIKE PROTEIN SUBFAMILY 3 MEMBER 3"/>
    <property type="match status" value="1"/>
</dbReference>
<evidence type="ECO:0000313" key="14">
    <source>
        <dbReference type="EMBL" id="RID79833.1"/>
    </source>
</evidence>
<keyword evidence="5 9" id="KW-0479">Metal-binding</keyword>
<evidence type="ECO:0000256" key="4">
    <source>
        <dbReference type="ARBA" id="ARBA00022525"/>
    </source>
</evidence>
<evidence type="ECO:0000256" key="11">
    <source>
        <dbReference type="PIRSR" id="PIRSR601929-3"/>
    </source>
</evidence>
<feature type="binding site" evidence="10">
    <location>
        <position position="108"/>
    </location>
    <ligand>
        <name>Mn(2+)</name>
        <dbReference type="ChEBI" id="CHEBI:29035"/>
    </ligand>
</feature>
<keyword evidence="8 9" id="KW-0464">Manganese</keyword>
<organism evidence="14 15">
    <name type="scientific">Brassica campestris</name>
    <name type="common">Field mustard</name>
    <dbReference type="NCBI Taxonomy" id="3711"/>
    <lineage>
        <taxon>Eukaryota</taxon>
        <taxon>Viridiplantae</taxon>
        <taxon>Streptophyta</taxon>
        <taxon>Embryophyta</taxon>
        <taxon>Tracheophyta</taxon>
        <taxon>Spermatophyta</taxon>
        <taxon>Magnoliopsida</taxon>
        <taxon>eudicotyledons</taxon>
        <taxon>Gunneridae</taxon>
        <taxon>Pentapetalae</taxon>
        <taxon>rosids</taxon>
        <taxon>malvids</taxon>
        <taxon>Brassicales</taxon>
        <taxon>Brassicaceae</taxon>
        <taxon>Brassiceae</taxon>
        <taxon>Brassica</taxon>
    </lineage>
</organism>
<protein>
    <recommendedName>
        <fullName evidence="13">Cupin type-1 domain-containing protein</fullName>
    </recommendedName>
</protein>
<evidence type="ECO:0000256" key="3">
    <source>
        <dbReference type="ARBA" id="ARBA00022523"/>
    </source>
</evidence>
<keyword evidence="6 12" id="KW-0732">Signal</keyword>
<name>A0A398AWS7_BRACM</name>
<dbReference type="InterPro" id="IPR006045">
    <property type="entry name" value="Cupin_1"/>
</dbReference>
<keyword evidence="4" id="KW-0964">Secreted</keyword>
<evidence type="ECO:0000256" key="8">
    <source>
        <dbReference type="ARBA" id="ARBA00023211"/>
    </source>
</evidence>
<feature type="binding site" evidence="9">
    <location>
        <position position="108"/>
    </location>
    <ligand>
        <name>oxalate</name>
        <dbReference type="ChEBI" id="CHEBI:30623"/>
    </ligand>
</feature>
<feature type="disulfide bond" evidence="11">
    <location>
        <begin position="31"/>
        <end position="45"/>
    </location>
</feature>
<dbReference type="GO" id="GO:0030145">
    <property type="term" value="F:manganese ion binding"/>
    <property type="evidence" value="ECO:0007669"/>
    <property type="project" value="InterPro"/>
</dbReference>
<evidence type="ECO:0000256" key="12">
    <source>
        <dbReference type="SAM" id="SignalP"/>
    </source>
</evidence>
<feature type="binding site" evidence="10">
    <location>
        <position position="113"/>
    </location>
    <ligand>
        <name>Mn(2+)</name>
        <dbReference type="ChEBI" id="CHEBI:29035"/>
    </ligand>
</feature>
<evidence type="ECO:0000256" key="10">
    <source>
        <dbReference type="PIRSR" id="PIRSR601929-2"/>
    </source>
</evidence>
<dbReference type="SUPFAM" id="SSF51182">
    <property type="entry name" value="RmlC-like cupins"/>
    <property type="match status" value="1"/>
</dbReference>
<evidence type="ECO:0000256" key="6">
    <source>
        <dbReference type="ARBA" id="ARBA00022729"/>
    </source>
</evidence>
<evidence type="ECO:0000256" key="5">
    <source>
        <dbReference type="ARBA" id="ARBA00022723"/>
    </source>
</evidence>
<gene>
    <name evidence="14" type="ORF">BRARA_A02539</name>
</gene>
<feature type="domain" description="Cupin type-1" evidence="13">
    <location>
        <begin position="60"/>
        <end position="158"/>
    </location>
</feature>
<dbReference type="Pfam" id="PF00190">
    <property type="entry name" value="Cupin_1"/>
    <property type="match status" value="1"/>
</dbReference>
<comment type="similarity">
    <text evidence="2">Belongs to the germin family.</text>
</comment>
<feature type="signal peptide" evidence="12">
    <location>
        <begin position="1"/>
        <end position="22"/>
    </location>
</feature>
<evidence type="ECO:0000256" key="2">
    <source>
        <dbReference type="ARBA" id="ARBA00007456"/>
    </source>
</evidence>
<evidence type="ECO:0000259" key="13">
    <source>
        <dbReference type="SMART" id="SM00835"/>
    </source>
</evidence>
<feature type="binding site" evidence="10">
    <location>
        <position position="106"/>
    </location>
    <ligand>
        <name>Mn(2+)</name>
        <dbReference type="ChEBI" id="CHEBI:29035"/>
    </ligand>
</feature>
<evidence type="ECO:0000256" key="7">
    <source>
        <dbReference type="ARBA" id="ARBA00023180"/>
    </source>
</evidence>
<feature type="chain" id="PRO_5017196932" description="Cupin type-1 domain-containing protein" evidence="12">
    <location>
        <begin position="23"/>
        <end position="199"/>
    </location>
</feature>
<sequence>MATSMIYLIVTILLVAADTAFAESNMLQDFCVADLKGEKVNGYRCKDPAQVTPEDFYCLANAASTTNTTLGSAVTSANVEKIPGLNTLGVSMSRVDYAPGGLNPPHLHPRASEAIFVLEGRLFVGFLTTTGKLIYKHVNKGRSLYSQELFSISSKTLTMLLLPCSLLLTVRTPGLKVLDCLCLVLTPRFLMTCLPRPSI</sequence>
<dbReference type="Gene3D" id="2.60.120.10">
    <property type="entry name" value="Jelly Rolls"/>
    <property type="match status" value="1"/>
</dbReference>
<feature type="binding site" evidence="9">
    <location>
        <position position="113"/>
    </location>
    <ligand>
        <name>oxalate</name>
        <dbReference type="ChEBI" id="CHEBI:30623"/>
    </ligand>
</feature>
<dbReference type="InterPro" id="IPR014710">
    <property type="entry name" value="RmlC-like_jellyroll"/>
</dbReference>
<dbReference type="GO" id="GO:0048046">
    <property type="term" value="C:apoplast"/>
    <property type="evidence" value="ECO:0007669"/>
    <property type="project" value="UniProtKB-SubCell"/>
</dbReference>
<dbReference type="CDD" id="cd02241">
    <property type="entry name" value="cupin_OxOx"/>
    <property type="match status" value="1"/>
</dbReference>
<dbReference type="InterPro" id="IPR001929">
    <property type="entry name" value="Germin"/>
</dbReference>
<reference evidence="14 15" key="1">
    <citation type="submission" date="2018-06" db="EMBL/GenBank/DDBJ databases">
        <title>WGS assembly of Brassica rapa FPsc.</title>
        <authorList>
            <person name="Bowman J."/>
            <person name="Kohchi T."/>
            <person name="Yamato K."/>
            <person name="Jenkins J."/>
            <person name="Shu S."/>
            <person name="Ishizaki K."/>
            <person name="Yamaoka S."/>
            <person name="Nishihama R."/>
            <person name="Nakamura Y."/>
            <person name="Berger F."/>
            <person name="Adam C."/>
            <person name="Aki S."/>
            <person name="Althoff F."/>
            <person name="Araki T."/>
            <person name="Arteaga-Vazquez M."/>
            <person name="Balasubrmanian S."/>
            <person name="Bauer D."/>
            <person name="Boehm C."/>
            <person name="Briginshaw L."/>
            <person name="Caballero-Perez J."/>
            <person name="Catarino B."/>
            <person name="Chen F."/>
            <person name="Chiyoda S."/>
            <person name="Chovatia M."/>
            <person name="Davies K."/>
            <person name="Delmans M."/>
            <person name="Demura T."/>
            <person name="Dierschke T."/>
            <person name="Dolan L."/>
            <person name="Dorantes-Acosta A."/>
            <person name="Eklund D."/>
            <person name="Florent S."/>
            <person name="Flores-Sandoval E."/>
            <person name="Fujiyama A."/>
            <person name="Fukuzawa H."/>
            <person name="Galik B."/>
            <person name="Grimanelli D."/>
            <person name="Grimwood J."/>
            <person name="Grossniklaus U."/>
            <person name="Hamada T."/>
            <person name="Haseloff J."/>
            <person name="Hetherington A."/>
            <person name="Higo A."/>
            <person name="Hirakawa Y."/>
            <person name="Hundley H."/>
            <person name="Ikeda Y."/>
            <person name="Inoue K."/>
            <person name="Inoue S."/>
            <person name="Ishida S."/>
            <person name="Jia Q."/>
            <person name="Kakita M."/>
            <person name="Kanazawa T."/>
            <person name="Kawai Y."/>
            <person name="Kawashima T."/>
            <person name="Kennedy M."/>
            <person name="Kinose K."/>
            <person name="Kinoshita T."/>
            <person name="Kohara Y."/>
            <person name="Koide E."/>
            <person name="Komatsu K."/>
            <person name="Kopischke S."/>
            <person name="Kubo M."/>
            <person name="Kyozuka J."/>
            <person name="Lagercrantz U."/>
            <person name="Lin S."/>
            <person name="Lindquist E."/>
            <person name="Lipzen A."/>
            <person name="Lu C."/>
            <person name="Luna E."/>
            <person name="Martienssen R."/>
            <person name="Minamino N."/>
            <person name="Mizutani M."/>
            <person name="Mizutani M."/>
            <person name="Mochizuki N."/>
            <person name="Monte I."/>
            <person name="Mosher R."/>
            <person name="Nagasaki H."/>
            <person name="Nakagami H."/>
            <person name="Naramoto S."/>
            <person name="Nishitani K."/>
            <person name="Ohtani M."/>
            <person name="Okamoto T."/>
            <person name="Okumura M."/>
            <person name="Phillips J."/>
            <person name="Pollak B."/>
            <person name="Reinders A."/>
            <person name="Roevekamp M."/>
            <person name="Sano R."/>
            <person name="Sawa S."/>
            <person name="Schmid M."/>
            <person name="Shirakawa M."/>
            <person name="Solano R."/>
            <person name="Spunde A."/>
            <person name="Suetsugu N."/>
            <person name="Sugano S."/>
            <person name="Sugiyama A."/>
            <person name="Sun R."/>
            <person name="Suzuki Y."/>
            <person name="Takenaka M."/>
            <person name="Takezawa D."/>
            <person name="Tomogane H."/>
            <person name="Tsuzuki M."/>
            <person name="Ueda T."/>
            <person name="Umeda M."/>
            <person name="Ward J."/>
            <person name="Watanabe Y."/>
            <person name="Yazaki K."/>
            <person name="Yokoyama R."/>
            <person name="Yoshitake Y."/>
            <person name="Yotsui I."/>
            <person name="Zachgo S."/>
            <person name="Schmutz J."/>
        </authorList>
    </citation>
    <scope>NUCLEOTIDE SEQUENCE [LARGE SCALE GENOMIC DNA]</scope>
    <source>
        <strain evidence="15">cv. B-3</strain>
    </source>
</reference>
<keyword evidence="7" id="KW-0325">Glycoprotein</keyword>
<evidence type="ECO:0000313" key="15">
    <source>
        <dbReference type="Proteomes" id="UP000264353"/>
    </source>
</evidence>
<dbReference type="Proteomes" id="UP000264353">
    <property type="component" value="Chromosome A1"/>
</dbReference>
<dbReference type="SMART" id="SM00835">
    <property type="entry name" value="Cupin_1"/>
    <property type="match status" value="1"/>
</dbReference>
<evidence type="ECO:0000256" key="1">
    <source>
        <dbReference type="ARBA" id="ARBA00004271"/>
    </source>
</evidence>